<dbReference type="CDD" id="cd07035">
    <property type="entry name" value="TPP_PYR_POX_like"/>
    <property type="match status" value="1"/>
</dbReference>
<dbReference type="InterPro" id="IPR029035">
    <property type="entry name" value="DHS-like_NAD/FAD-binding_dom"/>
</dbReference>
<dbReference type="InterPro" id="IPR011766">
    <property type="entry name" value="TPP_enzyme_TPP-bd"/>
</dbReference>
<dbReference type="SUPFAM" id="SSF52467">
    <property type="entry name" value="DHS-like NAD/FAD-binding domain"/>
    <property type="match status" value="1"/>
</dbReference>
<dbReference type="GO" id="GO:0005948">
    <property type="term" value="C:acetolactate synthase complex"/>
    <property type="evidence" value="ECO:0007669"/>
    <property type="project" value="TreeGrafter"/>
</dbReference>
<dbReference type="CDD" id="cd00568">
    <property type="entry name" value="TPP_enzymes"/>
    <property type="match status" value="1"/>
</dbReference>
<comment type="similarity">
    <text evidence="1 3">Belongs to the TPP enzyme family.</text>
</comment>
<name>A0A5C4JIH2_9ACTN</name>
<dbReference type="GO" id="GO:0009097">
    <property type="term" value="P:isoleucine biosynthetic process"/>
    <property type="evidence" value="ECO:0007669"/>
    <property type="project" value="TreeGrafter"/>
</dbReference>
<keyword evidence="2 3" id="KW-0786">Thiamine pyrophosphate</keyword>
<feature type="domain" description="Thiamine pyrophosphate enzyme N-terminal TPP-binding" evidence="6">
    <location>
        <begin position="3"/>
        <end position="116"/>
    </location>
</feature>
<comment type="caution">
    <text evidence="7">The sequence shown here is derived from an EMBL/GenBank/DDBJ whole genome shotgun (WGS) entry which is preliminary data.</text>
</comment>
<dbReference type="InterPro" id="IPR029061">
    <property type="entry name" value="THDP-binding"/>
</dbReference>
<keyword evidence="8" id="KW-1185">Reference proteome</keyword>
<dbReference type="GO" id="GO:0009099">
    <property type="term" value="P:L-valine biosynthetic process"/>
    <property type="evidence" value="ECO:0007669"/>
    <property type="project" value="TreeGrafter"/>
</dbReference>
<dbReference type="AlphaFoldDB" id="A0A5C4JIH2"/>
<evidence type="ECO:0000259" key="5">
    <source>
        <dbReference type="Pfam" id="PF02775"/>
    </source>
</evidence>
<evidence type="ECO:0000313" key="8">
    <source>
        <dbReference type="Proteomes" id="UP000309174"/>
    </source>
</evidence>
<dbReference type="PANTHER" id="PTHR18968:SF9">
    <property type="entry name" value="3D-(3,5_4)-TRIHYDROXYCYCLOHEXANE-1,2-DIONE HYDROLASE"/>
    <property type="match status" value="1"/>
</dbReference>
<gene>
    <name evidence="7" type="ORF">ETD83_06260</name>
</gene>
<dbReference type="InterPro" id="IPR000399">
    <property type="entry name" value="TPP-bd_CS"/>
</dbReference>
<dbReference type="EMBL" id="VCKW01000021">
    <property type="protein sequence ID" value="TMR05523.1"/>
    <property type="molecule type" value="Genomic_DNA"/>
</dbReference>
<proteinExistence type="inferred from homology"/>
<dbReference type="Pfam" id="PF02775">
    <property type="entry name" value="TPP_enzyme_C"/>
    <property type="match status" value="1"/>
</dbReference>
<accession>A0A5C4JIH2</accession>
<organism evidence="7 8">
    <name type="scientific">Actinomadura soli</name>
    <dbReference type="NCBI Taxonomy" id="2508997"/>
    <lineage>
        <taxon>Bacteria</taxon>
        <taxon>Bacillati</taxon>
        <taxon>Actinomycetota</taxon>
        <taxon>Actinomycetes</taxon>
        <taxon>Streptosporangiales</taxon>
        <taxon>Thermomonosporaceae</taxon>
        <taxon>Actinomadura</taxon>
    </lineage>
</organism>
<protein>
    <submittedName>
        <fullName evidence="7">Thiamine pyrophosphate-binding protein</fullName>
    </submittedName>
</protein>
<dbReference type="InterPro" id="IPR045229">
    <property type="entry name" value="TPP_enz"/>
</dbReference>
<evidence type="ECO:0000259" key="6">
    <source>
        <dbReference type="Pfam" id="PF02776"/>
    </source>
</evidence>
<dbReference type="SUPFAM" id="SSF52518">
    <property type="entry name" value="Thiamin diphosphate-binding fold (THDP-binding)"/>
    <property type="match status" value="2"/>
</dbReference>
<dbReference type="Gene3D" id="3.40.50.970">
    <property type="match status" value="2"/>
</dbReference>
<dbReference type="InterPro" id="IPR012000">
    <property type="entry name" value="Thiamin_PyroP_enz_cen_dom"/>
</dbReference>
<sequence length="587" mass="63512">MRMQLATAIAKALESAGTEFCFGYNGHGNWKLLDSLVHETRIRTIAARSEDHAVHMADCYWRSRREPPMAVVTTSVGPGSANITPAVASAFFDSSALLVLAGGGATQWYGRGGIEEVYRYGPEEWPLTLKPLTKASFSVTRPDNALEMVLRAYKTAITGRPGPVVVQLPFDIQHTEIELRGIPDLARWTRIARPGPDPQALDEAADLIASAERPLLSVSSGIHNARAWKELADLAERFSIPVETATPGKGAIPEDHPLSLGCVGRAGTLQANQAARECDVLIGVGTRFGDIDTGGWTLHDIPGSTKLVHIDIDDGELARVYPTDVAIVSDARTALLGLATALEPRPQADRTAWLEHLGQLRDKWEAEVAPLRTSDAAPMGYARVFSDLSDVVAEQAPDATVLFDTGHSLSFGPPFLRALSRHYIHSGFFHRMGWTLPGAVGAALARPDKPTIAILGDGSFTMTGSALLTAVEQGVPIVVVVLSNGTLQIEREQMLRIYGRHSLTDYVDEADGKRHEIDFADWARVMGAQGVRVRAPGEIKDALRKALDSGAPTVIDVDIDPESEGYRAVHYRYPSDFAERGLAHPPV</sequence>
<evidence type="ECO:0000256" key="3">
    <source>
        <dbReference type="RuleBase" id="RU362132"/>
    </source>
</evidence>
<evidence type="ECO:0000313" key="7">
    <source>
        <dbReference type="EMBL" id="TMR05523.1"/>
    </source>
</evidence>
<feature type="domain" description="Thiamine pyrophosphate enzyme TPP-binding" evidence="5">
    <location>
        <begin position="420"/>
        <end position="557"/>
    </location>
</feature>
<dbReference type="Pfam" id="PF00205">
    <property type="entry name" value="TPP_enzyme_M"/>
    <property type="match status" value="1"/>
</dbReference>
<dbReference type="PANTHER" id="PTHR18968">
    <property type="entry name" value="THIAMINE PYROPHOSPHATE ENZYMES"/>
    <property type="match status" value="1"/>
</dbReference>
<evidence type="ECO:0000256" key="2">
    <source>
        <dbReference type="ARBA" id="ARBA00023052"/>
    </source>
</evidence>
<dbReference type="GO" id="GO:0030976">
    <property type="term" value="F:thiamine pyrophosphate binding"/>
    <property type="evidence" value="ECO:0007669"/>
    <property type="project" value="InterPro"/>
</dbReference>
<dbReference type="InterPro" id="IPR012001">
    <property type="entry name" value="Thiamin_PyroP_enz_TPP-bd_dom"/>
</dbReference>
<dbReference type="GO" id="GO:0050660">
    <property type="term" value="F:flavin adenine dinucleotide binding"/>
    <property type="evidence" value="ECO:0007669"/>
    <property type="project" value="TreeGrafter"/>
</dbReference>
<feature type="domain" description="Thiamine pyrophosphate enzyme central" evidence="4">
    <location>
        <begin position="201"/>
        <end position="335"/>
    </location>
</feature>
<dbReference type="OrthoDB" id="4494979at2"/>
<dbReference type="Pfam" id="PF02776">
    <property type="entry name" value="TPP_enzyme_N"/>
    <property type="match status" value="1"/>
</dbReference>
<dbReference type="PROSITE" id="PS00187">
    <property type="entry name" value="TPP_ENZYMES"/>
    <property type="match status" value="1"/>
</dbReference>
<evidence type="ECO:0000256" key="1">
    <source>
        <dbReference type="ARBA" id="ARBA00007812"/>
    </source>
</evidence>
<dbReference type="GO" id="GO:0000287">
    <property type="term" value="F:magnesium ion binding"/>
    <property type="evidence" value="ECO:0007669"/>
    <property type="project" value="InterPro"/>
</dbReference>
<dbReference type="Proteomes" id="UP000309174">
    <property type="component" value="Unassembled WGS sequence"/>
</dbReference>
<evidence type="ECO:0000259" key="4">
    <source>
        <dbReference type="Pfam" id="PF00205"/>
    </source>
</evidence>
<reference evidence="7 8" key="1">
    <citation type="submission" date="2019-05" db="EMBL/GenBank/DDBJ databases">
        <title>Draft genome sequence of Actinomadura sp. 14C53.</title>
        <authorList>
            <person name="Saricaoglu S."/>
            <person name="Isik K."/>
        </authorList>
    </citation>
    <scope>NUCLEOTIDE SEQUENCE [LARGE SCALE GENOMIC DNA]</scope>
    <source>
        <strain evidence="7 8">14C53</strain>
    </source>
</reference>
<dbReference type="Gene3D" id="3.40.50.1220">
    <property type="entry name" value="TPP-binding domain"/>
    <property type="match status" value="1"/>
</dbReference>
<dbReference type="GO" id="GO:0003984">
    <property type="term" value="F:acetolactate synthase activity"/>
    <property type="evidence" value="ECO:0007669"/>
    <property type="project" value="TreeGrafter"/>
</dbReference>